<keyword evidence="2" id="KW-1185">Reference proteome</keyword>
<gene>
    <name evidence="1" type="ORF">GGQ87_000707</name>
</gene>
<dbReference type="RefSeq" id="WP_168045325.1">
    <property type="nucleotide sequence ID" value="NZ_JAATJM010000001.1"/>
</dbReference>
<name>A0A7X5YKN3_9CAUL</name>
<evidence type="ECO:0000313" key="2">
    <source>
        <dbReference type="Proteomes" id="UP000587415"/>
    </source>
</evidence>
<comment type="caution">
    <text evidence="1">The sequence shown here is derived from an EMBL/GenBank/DDBJ whole genome shotgun (WGS) entry which is preliminary data.</text>
</comment>
<reference evidence="1 2" key="1">
    <citation type="submission" date="2020-03" db="EMBL/GenBank/DDBJ databases">
        <title>Genomic Encyclopedia of Type Strains, Phase IV (KMG-IV): sequencing the most valuable type-strain genomes for metagenomic binning, comparative biology and taxonomic classification.</title>
        <authorList>
            <person name="Goeker M."/>
        </authorList>
    </citation>
    <scope>NUCLEOTIDE SEQUENCE [LARGE SCALE GENOMIC DNA]</scope>
    <source>
        <strain evidence="1 2">DSM 4736</strain>
    </source>
</reference>
<protein>
    <submittedName>
        <fullName evidence="1">Uncharacterized protein</fullName>
    </submittedName>
</protein>
<accession>A0A7X5YKN3</accession>
<proteinExistence type="predicted"/>
<dbReference type="EMBL" id="JAATJM010000001">
    <property type="protein sequence ID" value="NJC40449.1"/>
    <property type="molecule type" value="Genomic_DNA"/>
</dbReference>
<dbReference type="AlphaFoldDB" id="A0A7X5YKN3"/>
<dbReference type="Proteomes" id="UP000587415">
    <property type="component" value="Unassembled WGS sequence"/>
</dbReference>
<organism evidence="1 2">
    <name type="scientific">Brevundimonas alba</name>
    <dbReference type="NCBI Taxonomy" id="74314"/>
    <lineage>
        <taxon>Bacteria</taxon>
        <taxon>Pseudomonadati</taxon>
        <taxon>Pseudomonadota</taxon>
        <taxon>Alphaproteobacteria</taxon>
        <taxon>Caulobacterales</taxon>
        <taxon>Caulobacteraceae</taxon>
        <taxon>Brevundimonas</taxon>
    </lineage>
</organism>
<evidence type="ECO:0000313" key="1">
    <source>
        <dbReference type="EMBL" id="NJC40449.1"/>
    </source>
</evidence>
<sequence>MLDEGVHHMRPGDRRRAEAIAEQSGIRFEGDAFVADDVGPQNLVAAMALVAEASRAWATQMLERSVRHRERALLEVVKDKLERAYSSPMVQPKVAVLGASSSQYDFDFGVKLSDGRIALFEIISPAPASVAFAHTKFSDVQRAQPDWPREAVVENLSDWPSESLALLSQVTSHVRPASTEWKDLPLMAA</sequence>